<dbReference type="EMBL" id="LWMV01000181">
    <property type="protein sequence ID" value="KZX11738.1"/>
    <property type="molecule type" value="Genomic_DNA"/>
</dbReference>
<evidence type="ECO:0000313" key="2">
    <source>
        <dbReference type="EMBL" id="KZX11738.1"/>
    </source>
</evidence>
<keyword evidence="3" id="KW-1185">Reference proteome</keyword>
<proteinExistence type="predicted"/>
<dbReference type="Pfam" id="PF09871">
    <property type="entry name" value="DUF2098"/>
    <property type="match status" value="1"/>
</dbReference>
<organism evidence="2 3">
    <name type="scientific">Methanobrevibacter curvatus</name>
    <dbReference type="NCBI Taxonomy" id="49547"/>
    <lineage>
        <taxon>Archaea</taxon>
        <taxon>Methanobacteriati</taxon>
        <taxon>Methanobacteriota</taxon>
        <taxon>Methanomada group</taxon>
        <taxon>Methanobacteria</taxon>
        <taxon>Methanobacteriales</taxon>
        <taxon>Methanobacteriaceae</taxon>
        <taxon>Methanobrevibacter</taxon>
    </lineage>
</organism>
<dbReference type="PATRIC" id="fig|49547.3.peg.1418"/>
<dbReference type="AlphaFoldDB" id="A0A166A9A6"/>
<name>A0A166A9A6_9EURY</name>
<sequence length="134" mass="15252">MKFVDRRGKIIKEGDYVRYDNTGTTGKIVEISQNPSLKGNDNKNSRNLEGSDLTWVHVDKTELWYLSNVLELISVEDANLSKFEQSQIENNNDNKKDDEKDEDDYKTDMVEELKQQMKDQDSTELASNAGEGGG</sequence>
<feature type="region of interest" description="Disordered" evidence="1">
    <location>
        <begin position="83"/>
        <end position="134"/>
    </location>
</feature>
<evidence type="ECO:0000256" key="1">
    <source>
        <dbReference type="SAM" id="MobiDB-lite"/>
    </source>
</evidence>
<feature type="compositionally biased region" description="Basic and acidic residues" evidence="1">
    <location>
        <begin position="106"/>
        <end position="121"/>
    </location>
</feature>
<dbReference type="OrthoDB" id="52973at2157"/>
<evidence type="ECO:0008006" key="4">
    <source>
        <dbReference type="Google" id="ProtNLM"/>
    </source>
</evidence>
<accession>A0A166A9A6</accession>
<evidence type="ECO:0000313" key="3">
    <source>
        <dbReference type="Proteomes" id="UP000077245"/>
    </source>
</evidence>
<gene>
    <name evidence="2" type="ORF">MBCUR_13250</name>
</gene>
<dbReference type="InterPro" id="IPR019209">
    <property type="entry name" value="DUF2098"/>
</dbReference>
<dbReference type="RefSeq" id="WP_067091806.1">
    <property type="nucleotide sequence ID" value="NZ_LWMV01000181.1"/>
</dbReference>
<protein>
    <recommendedName>
        <fullName evidence="4">DUF2098 domain-containing protein</fullName>
    </recommendedName>
</protein>
<reference evidence="2 3" key="1">
    <citation type="submission" date="2016-04" db="EMBL/GenBank/DDBJ databases">
        <title>Genome sequence of Methanobrevibacter curvatus DSM 11111.</title>
        <authorList>
            <person name="Poehlein A."/>
            <person name="Seedorf H."/>
            <person name="Daniel R."/>
        </authorList>
    </citation>
    <scope>NUCLEOTIDE SEQUENCE [LARGE SCALE GENOMIC DNA]</scope>
    <source>
        <strain evidence="2 3">DSM 11111</strain>
    </source>
</reference>
<dbReference type="Proteomes" id="UP000077245">
    <property type="component" value="Unassembled WGS sequence"/>
</dbReference>
<comment type="caution">
    <text evidence="2">The sequence shown here is derived from an EMBL/GenBank/DDBJ whole genome shotgun (WGS) entry which is preliminary data.</text>
</comment>